<keyword evidence="2" id="KW-1185">Reference proteome</keyword>
<dbReference type="RefSeq" id="WP_252767828.1">
    <property type="nucleotide sequence ID" value="NZ_JAMXMC010000001.1"/>
</dbReference>
<proteinExistence type="predicted"/>
<dbReference type="Gene3D" id="3.40.50.1450">
    <property type="entry name" value="HybD-like"/>
    <property type="match status" value="1"/>
</dbReference>
<reference evidence="1 2" key="1">
    <citation type="submission" date="2022-06" db="EMBL/GenBank/DDBJ databases">
        <title>Ideonella sp. NS12-5 Genome sequencing and assembly.</title>
        <authorList>
            <person name="Jung Y."/>
        </authorList>
    </citation>
    <scope>NUCLEOTIDE SEQUENCE [LARGE SCALE GENOMIC DNA]</scope>
    <source>
        <strain evidence="1 2">NS12-5</strain>
    </source>
</reference>
<gene>
    <name evidence="1" type="ORF">M0L44_01440</name>
</gene>
<dbReference type="InterPro" id="IPR023430">
    <property type="entry name" value="Pept_HybD-like_dom_sf"/>
</dbReference>
<organism evidence="1 2">
    <name type="scientific">Ideonella oryzae</name>
    <dbReference type="NCBI Taxonomy" id="2937441"/>
    <lineage>
        <taxon>Bacteria</taxon>
        <taxon>Pseudomonadati</taxon>
        <taxon>Pseudomonadota</taxon>
        <taxon>Betaproteobacteria</taxon>
        <taxon>Burkholderiales</taxon>
        <taxon>Sphaerotilaceae</taxon>
        <taxon>Ideonella</taxon>
    </lineage>
</organism>
<dbReference type="PANTHER" id="PTHR30302">
    <property type="entry name" value="HYDROGENASE 1 MATURATION PROTEASE"/>
    <property type="match status" value="1"/>
</dbReference>
<sequence>MSHVAPVPQDGGVVLCFGNALHGDDGVAEAVGQALVAAGLPAGWSVQAVGTRGLDALAWLMDARAVVLVDAAEPAGQPGQLAERDPVAVPLEHAAVGHGMGLGHLLRAWRSCAVVPAPARLLTIEMAALRPFHLGLSPPVAQAVAPAARRVSGWLADTRWQVPAGVETC</sequence>
<comment type="caution">
    <text evidence="1">The sequence shown here is derived from an EMBL/GenBank/DDBJ whole genome shotgun (WGS) entry which is preliminary data.</text>
</comment>
<keyword evidence="1" id="KW-0378">Hydrolase</keyword>
<dbReference type="NCBIfam" id="TIGR00072">
    <property type="entry name" value="hydrog_prot"/>
    <property type="match status" value="1"/>
</dbReference>
<dbReference type="GO" id="GO:0006508">
    <property type="term" value="P:proteolysis"/>
    <property type="evidence" value="ECO:0007669"/>
    <property type="project" value="UniProtKB-KW"/>
</dbReference>
<dbReference type="InterPro" id="IPR000671">
    <property type="entry name" value="Peptidase_A31"/>
</dbReference>
<keyword evidence="1" id="KW-0645">Protease</keyword>
<dbReference type="GO" id="GO:0008233">
    <property type="term" value="F:peptidase activity"/>
    <property type="evidence" value="ECO:0007669"/>
    <property type="project" value="UniProtKB-KW"/>
</dbReference>
<evidence type="ECO:0000313" key="2">
    <source>
        <dbReference type="Proteomes" id="UP001204851"/>
    </source>
</evidence>
<accession>A0ABT1BGN1</accession>
<dbReference type="Pfam" id="PF01750">
    <property type="entry name" value="HycI"/>
    <property type="match status" value="1"/>
</dbReference>
<dbReference type="Proteomes" id="UP001204851">
    <property type="component" value="Unassembled WGS sequence"/>
</dbReference>
<name>A0ABT1BGN1_9BURK</name>
<protein>
    <submittedName>
        <fullName evidence="1">Hydrogenase maturation protease</fullName>
    </submittedName>
</protein>
<dbReference type="EMBL" id="JAMXMC010000001">
    <property type="protein sequence ID" value="MCO5975385.1"/>
    <property type="molecule type" value="Genomic_DNA"/>
</dbReference>
<dbReference type="PANTHER" id="PTHR30302:SF4">
    <property type="entry name" value="HYDROGENASE 3 MATURATION PROTEASE"/>
    <property type="match status" value="1"/>
</dbReference>
<evidence type="ECO:0000313" key="1">
    <source>
        <dbReference type="EMBL" id="MCO5975385.1"/>
    </source>
</evidence>
<dbReference type="SUPFAM" id="SSF53163">
    <property type="entry name" value="HybD-like"/>
    <property type="match status" value="1"/>
</dbReference>